<sequence>MSIVFPNVKLSLACSHGQSFDDNHLHSSSVSFPINLDRQHCRMDSIRASIFHQNNNNIPRGVTFASKGGKGMNGWHEIELKVREYELDQYGVVNNAVYSSYCQLGHHEILQMLGITSYGLDSGGAVALAELSLKFLAPLQSGDRFVLKVRISDMSAVRLFFQHHIFKLPDQQPIMNANATAVWLDTNYRPVRIPPGVTSKVNQFIIDSEINGIVLNKKNVDTLNVGRPRTASPSPMWGGYQPPN</sequence>
<dbReference type="CDD" id="cd00586">
    <property type="entry name" value="4HBT"/>
    <property type="match status" value="1"/>
</dbReference>
<dbReference type="InterPro" id="IPR050563">
    <property type="entry name" value="4-hydroxybenzoyl-CoA_TE"/>
</dbReference>
<keyword evidence="2" id="KW-0378">Hydrolase</keyword>
<name>A0AAV3PER0_LITER</name>
<dbReference type="InterPro" id="IPR029069">
    <property type="entry name" value="HotDog_dom_sf"/>
</dbReference>
<evidence type="ECO:0000256" key="2">
    <source>
        <dbReference type="ARBA" id="ARBA00022801"/>
    </source>
</evidence>
<dbReference type="Gene3D" id="3.10.129.10">
    <property type="entry name" value="Hotdog Thioesterase"/>
    <property type="match status" value="1"/>
</dbReference>
<dbReference type="PANTHER" id="PTHR31793">
    <property type="entry name" value="4-HYDROXYBENZOYL-COA THIOESTERASE FAMILY MEMBER"/>
    <property type="match status" value="1"/>
</dbReference>
<evidence type="ECO:0000313" key="4">
    <source>
        <dbReference type="EMBL" id="GAA0149456.1"/>
    </source>
</evidence>
<dbReference type="Proteomes" id="UP001454036">
    <property type="component" value="Unassembled WGS sequence"/>
</dbReference>
<gene>
    <name evidence="4" type="ORF">LIER_08619</name>
</gene>
<keyword evidence="5" id="KW-1185">Reference proteome</keyword>
<accession>A0AAV3PER0</accession>
<organism evidence="4 5">
    <name type="scientific">Lithospermum erythrorhizon</name>
    <name type="common">Purple gromwell</name>
    <name type="synonym">Lithospermum officinale var. erythrorhizon</name>
    <dbReference type="NCBI Taxonomy" id="34254"/>
    <lineage>
        <taxon>Eukaryota</taxon>
        <taxon>Viridiplantae</taxon>
        <taxon>Streptophyta</taxon>
        <taxon>Embryophyta</taxon>
        <taxon>Tracheophyta</taxon>
        <taxon>Spermatophyta</taxon>
        <taxon>Magnoliopsida</taxon>
        <taxon>eudicotyledons</taxon>
        <taxon>Gunneridae</taxon>
        <taxon>Pentapetalae</taxon>
        <taxon>asterids</taxon>
        <taxon>lamiids</taxon>
        <taxon>Boraginales</taxon>
        <taxon>Boraginaceae</taxon>
        <taxon>Boraginoideae</taxon>
        <taxon>Lithospermeae</taxon>
        <taxon>Lithospermum</taxon>
    </lineage>
</organism>
<evidence type="ECO:0000256" key="3">
    <source>
        <dbReference type="SAM" id="MobiDB-lite"/>
    </source>
</evidence>
<proteinExistence type="inferred from homology"/>
<dbReference type="EMBL" id="BAABME010001408">
    <property type="protein sequence ID" value="GAA0149456.1"/>
    <property type="molecule type" value="Genomic_DNA"/>
</dbReference>
<dbReference type="SUPFAM" id="SSF54637">
    <property type="entry name" value="Thioesterase/thiol ester dehydrase-isomerase"/>
    <property type="match status" value="1"/>
</dbReference>
<dbReference type="PANTHER" id="PTHR31793:SF27">
    <property type="entry name" value="NOVEL THIOESTERASE SUPERFAMILY DOMAIN AND SAPOSIN A-TYPE DOMAIN CONTAINING PROTEIN (0610012H03RIK)"/>
    <property type="match status" value="1"/>
</dbReference>
<evidence type="ECO:0000256" key="1">
    <source>
        <dbReference type="ARBA" id="ARBA00005953"/>
    </source>
</evidence>
<comment type="similarity">
    <text evidence="1">Belongs to the 4-hydroxybenzoyl-CoA thioesterase family.</text>
</comment>
<protein>
    <submittedName>
        <fullName evidence="4">Esterase</fullName>
    </submittedName>
</protein>
<comment type="caution">
    <text evidence="4">The sequence shown here is derived from an EMBL/GenBank/DDBJ whole genome shotgun (WGS) entry which is preliminary data.</text>
</comment>
<evidence type="ECO:0000313" key="5">
    <source>
        <dbReference type="Proteomes" id="UP001454036"/>
    </source>
</evidence>
<dbReference type="GO" id="GO:0009507">
    <property type="term" value="C:chloroplast"/>
    <property type="evidence" value="ECO:0007669"/>
    <property type="project" value="TreeGrafter"/>
</dbReference>
<reference evidence="4 5" key="1">
    <citation type="submission" date="2024-01" db="EMBL/GenBank/DDBJ databases">
        <title>The complete chloroplast genome sequence of Lithospermum erythrorhizon: insights into the phylogenetic relationship among Boraginaceae species and the maternal lineages of purple gromwells.</title>
        <authorList>
            <person name="Okada T."/>
            <person name="Watanabe K."/>
        </authorList>
    </citation>
    <scope>NUCLEOTIDE SEQUENCE [LARGE SCALE GENOMIC DNA]</scope>
</reference>
<dbReference type="AlphaFoldDB" id="A0AAV3PER0"/>
<feature type="region of interest" description="Disordered" evidence="3">
    <location>
        <begin position="225"/>
        <end position="244"/>
    </location>
</feature>
<dbReference type="Pfam" id="PF13279">
    <property type="entry name" value="4HBT_2"/>
    <property type="match status" value="1"/>
</dbReference>
<dbReference type="GO" id="GO:0016297">
    <property type="term" value="F:fatty acyl-[ACP] hydrolase activity"/>
    <property type="evidence" value="ECO:0007669"/>
    <property type="project" value="TreeGrafter"/>
</dbReference>